<dbReference type="EMBL" id="REGA01000020">
    <property type="protein sequence ID" value="RQG91777.1"/>
    <property type="molecule type" value="Genomic_DNA"/>
</dbReference>
<dbReference type="AlphaFoldDB" id="A0A3N6LT43"/>
<evidence type="ECO:0000313" key="1">
    <source>
        <dbReference type="EMBL" id="RQG91777.1"/>
    </source>
</evidence>
<comment type="caution">
    <text evidence="1">The sequence shown here is derived from an EMBL/GenBank/DDBJ whole genome shotgun (WGS) entry which is preliminary data.</text>
</comment>
<dbReference type="Proteomes" id="UP000282323">
    <property type="component" value="Unassembled WGS sequence"/>
</dbReference>
<protein>
    <submittedName>
        <fullName evidence="1">Uncharacterized protein</fullName>
    </submittedName>
</protein>
<sequence>MPDGERERTVATCESCDSAYAAEIWSNGTIQPIGTRTGCECGSTEFQVIGDTSDTVPQNEEID</sequence>
<accession>A0A3N6LT43</accession>
<organism evidence="1 2">
    <name type="scientific">Natrarchaeobius chitinivorans</name>
    <dbReference type="NCBI Taxonomy" id="1679083"/>
    <lineage>
        <taxon>Archaea</taxon>
        <taxon>Methanobacteriati</taxon>
        <taxon>Methanobacteriota</taxon>
        <taxon>Stenosarchaea group</taxon>
        <taxon>Halobacteria</taxon>
        <taxon>Halobacteriales</taxon>
        <taxon>Natrialbaceae</taxon>
        <taxon>Natrarchaeobius</taxon>
    </lineage>
</organism>
<proteinExistence type="predicted"/>
<evidence type="ECO:0000313" key="2">
    <source>
        <dbReference type="Proteomes" id="UP000282323"/>
    </source>
</evidence>
<reference evidence="1 2" key="1">
    <citation type="submission" date="2018-10" db="EMBL/GenBank/DDBJ databases">
        <title>Natrarchaeobius chitinivorans gen. nov., sp. nov., and Natrarchaeobius haloalkaliphilus sp. nov., alkaliphilic, chitin-utilizing haloarchaea from hypersaline alkaline lakes.</title>
        <authorList>
            <person name="Sorokin D.Y."/>
            <person name="Elcheninov A.G."/>
            <person name="Kostrikina N.A."/>
            <person name="Bale N.J."/>
            <person name="Sinninghe Damste J.S."/>
            <person name="Khijniak T.V."/>
            <person name="Kublanov I.V."/>
            <person name="Toshchakov S.V."/>
        </authorList>
    </citation>
    <scope>NUCLEOTIDE SEQUENCE [LARGE SCALE GENOMIC DNA]</scope>
    <source>
        <strain evidence="1 2">AArcht4T</strain>
    </source>
</reference>
<gene>
    <name evidence="1" type="ORF">EA473_18405</name>
</gene>
<name>A0A3N6LT43_NATCH</name>
<keyword evidence="2" id="KW-1185">Reference proteome</keyword>